<feature type="region of interest" description="Disordered" evidence="1">
    <location>
        <begin position="245"/>
        <end position="273"/>
    </location>
</feature>
<feature type="compositionally biased region" description="Basic and acidic residues" evidence="1">
    <location>
        <begin position="45"/>
        <end position="55"/>
    </location>
</feature>
<proteinExistence type="predicted"/>
<evidence type="ECO:0000313" key="3">
    <source>
        <dbReference type="Proteomes" id="UP000078237"/>
    </source>
</evidence>
<sequence>MDITDDASLVDLGSSRPHGFKERNKRKRMESPSSRPAKRCTSKTARADITSHPDQRQLQSPPPSSPPAAAPATPKKSTKSRVAECEEKLVEHQSLTLNQDLRIGSQEDRISQHAIKIDSLDSRLKSIEESSSPTEDLRRSISELTSKQRNRDTYIRSVVRQHWSAVQAPFSQDQSRLSDRVDNLSNEVAVQKARLEDVKKTVDEHSQNVKEGNTTLSLLEHTLAKKIRVERRRISELSAKLDEVEERLSHDKPKIRSAADTSSGQADSPEVSQLEKRLDHLSARVTKLEKRPGSDLEHQKRQWTAIDNILERLKTLEAAHSELKTTSIVNRAALDERITRQGERLGRQERTSESLRKEVSNVHTELQNTYQSHTPTGYRTRQSR</sequence>
<dbReference type="AlphaFoldDB" id="A0A175W849"/>
<protein>
    <submittedName>
        <fullName evidence="2">Uncharacterized protein</fullName>
    </submittedName>
</protein>
<reference evidence="2 3" key="1">
    <citation type="journal article" date="2016" name="Genome Announc.">
        <title>Genome Sequence of Madurella mycetomatis mm55, Isolated from a Human Mycetoma Case in Sudan.</title>
        <authorList>
            <person name="Smit S."/>
            <person name="Derks M.F."/>
            <person name="Bervoets S."/>
            <person name="Fahal A."/>
            <person name="van Leeuwen W."/>
            <person name="van Belkum A."/>
            <person name="van de Sande W.W."/>
        </authorList>
    </citation>
    <scope>NUCLEOTIDE SEQUENCE [LARGE SCALE GENOMIC DNA]</scope>
    <source>
        <strain evidence="3">mm55</strain>
    </source>
</reference>
<feature type="region of interest" description="Disordered" evidence="1">
    <location>
        <begin position="1"/>
        <end position="86"/>
    </location>
</feature>
<dbReference type="Proteomes" id="UP000078237">
    <property type="component" value="Unassembled WGS sequence"/>
</dbReference>
<feature type="compositionally biased region" description="Basic and acidic residues" evidence="1">
    <location>
        <begin position="341"/>
        <end position="360"/>
    </location>
</feature>
<organism evidence="2 3">
    <name type="scientific">Madurella mycetomatis</name>
    <dbReference type="NCBI Taxonomy" id="100816"/>
    <lineage>
        <taxon>Eukaryota</taxon>
        <taxon>Fungi</taxon>
        <taxon>Dikarya</taxon>
        <taxon>Ascomycota</taxon>
        <taxon>Pezizomycotina</taxon>
        <taxon>Sordariomycetes</taxon>
        <taxon>Sordariomycetidae</taxon>
        <taxon>Sordariales</taxon>
        <taxon>Sordariales incertae sedis</taxon>
        <taxon>Madurella</taxon>
    </lineage>
</organism>
<feature type="region of interest" description="Disordered" evidence="1">
    <location>
        <begin position="341"/>
        <end position="384"/>
    </location>
</feature>
<feature type="compositionally biased region" description="Polar residues" evidence="1">
    <location>
        <begin position="361"/>
        <end position="384"/>
    </location>
</feature>
<name>A0A175W849_9PEZI</name>
<evidence type="ECO:0000313" key="2">
    <source>
        <dbReference type="EMBL" id="KXX79144.1"/>
    </source>
</evidence>
<keyword evidence="3" id="KW-1185">Reference proteome</keyword>
<dbReference type="Gene3D" id="1.10.287.1490">
    <property type="match status" value="1"/>
</dbReference>
<accession>A0A175W849</accession>
<dbReference type="VEuPathDB" id="FungiDB:MMYC01_204186"/>
<gene>
    <name evidence="2" type="ORF">MMYC01_204186</name>
</gene>
<evidence type="ECO:0000256" key="1">
    <source>
        <dbReference type="SAM" id="MobiDB-lite"/>
    </source>
</evidence>
<dbReference type="EMBL" id="LCTW02000096">
    <property type="protein sequence ID" value="KXX79144.1"/>
    <property type="molecule type" value="Genomic_DNA"/>
</dbReference>
<feature type="compositionally biased region" description="Basic and acidic residues" evidence="1">
    <location>
        <begin position="245"/>
        <end position="254"/>
    </location>
</feature>
<feature type="compositionally biased region" description="Pro residues" evidence="1">
    <location>
        <begin position="60"/>
        <end position="69"/>
    </location>
</feature>
<comment type="caution">
    <text evidence="2">The sequence shown here is derived from an EMBL/GenBank/DDBJ whole genome shotgun (WGS) entry which is preliminary data.</text>
</comment>